<dbReference type="AlphaFoldDB" id="A0A8J6TN28"/>
<accession>A0A8J6TN28</accession>
<comment type="caution">
    <text evidence="2">The sequence shown here is derived from an EMBL/GenBank/DDBJ whole genome shotgun (WGS) entry which is preliminary data.</text>
</comment>
<dbReference type="Proteomes" id="UP000603434">
    <property type="component" value="Unassembled WGS sequence"/>
</dbReference>
<organism evidence="2 3">
    <name type="scientific">Candidatus Desulfatibia profunda</name>
    <dbReference type="NCBI Taxonomy" id="2841695"/>
    <lineage>
        <taxon>Bacteria</taxon>
        <taxon>Pseudomonadati</taxon>
        <taxon>Thermodesulfobacteriota</taxon>
        <taxon>Desulfobacteria</taxon>
        <taxon>Desulfobacterales</taxon>
        <taxon>Desulfobacterales incertae sedis</taxon>
        <taxon>Candidatus Desulfatibia</taxon>
    </lineage>
</organism>
<name>A0A8J6TN28_9BACT</name>
<evidence type="ECO:0000313" key="3">
    <source>
        <dbReference type="Proteomes" id="UP000603434"/>
    </source>
</evidence>
<reference evidence="2 3" key="1">
    <citation type="submission" date="2020-08" db="EMBL/GenBank/DDBJ databases">
        <title>Bridging the membrane lipid divide: bacteria of the FCB group superphylum have the potential to synthesize archaeal ether lipids.</title>
        <authorList>
            <person name="Villanueva L."/>
            <person name="Von Meijenfeldt F.A.B."/>
            <person name="Westbye A.B."/>
            <person name="Yadav S."/>
            <person name="Hopmans E.C."/>
            <person name="Dutilh B.E."/>
            <person name="Sinninghe Damste J.S."/>
        </authorList>
    </citation>
    <scope>NUCLEOTIDE SEQUENCE [LARGE SCALE GENOMIC DNA]</scope>
    <source>
        <strain evidence="2">NIOZ-UU30</strain>
    </source>
</reference>
<dbReference type="EMBL" id="JACNJH010000206">
    <property type="protein sequence ID" value="MBC8362589.1"/>
    <property type="molecule type" value="Genomic_DNA"/>
</dbReference>
<protein>
    <recommendedName>
        <fullName evidence="1">DUF6794 domain-containing protein</fullName>
    </recommendedName>
</protein>
<dbReference type="InterPro" id="IPR046744">
    <property type="entry name" value="DUF6794"/>
</dbReference>
<sequence length="103" mass="11697">MDDKSKKLPRSVTEVVDRLISELTLKDKTAIVDMEYDELVNLNASYGAYIRSAFGLWSGNEELMESCRFVSGEKNLNADGASFVIIENLWKKLLQTHTLRVVK</sequence>
<evidence type="ECO:0000259" key="1">
    <source>
        <dbReference type="Pfam" id="PF20594"/>
    </source>
</evidence>
<feature type="domain" description="DUF6794" evidence="1">
    <location>
        <begin position="9"/>
        <end position="93"/>
    </location>
</feature>
<evidence type="ECO:0000313" key="2">
    <source>
        <dbReference type="EMBL" id="MBC8362589.1"/>
    </source>
</evidence>
<proteinExistence type="predicted"/>
<gene>
    <name evidence="2" type="ORF">H8E23_14480</name>
</gene>
<dbReference type="Pfam" id="PF20594">
    <property type="entry name" value="DUF6794"/>
    <property type="match status" value="1"/>
</dbReference>